<protein>
    <submittedName>
        <fullName evidence="2">Transporter</fullName>
    </submittedName>
</protein>
<dbReference type="Proteomes" id="UP000267464">
    <property type="component" value="Unassembled WGS sequence"/>
</dbReference>
<feature type="transmembrane region" description="Helical" evidence="1">
    <location>
        <begin position="60"/>
        <end position="78"/>
    </location>
</feature>
<evidence type="ECO:0000313" key="3">
    <source>
        <dbReference type="Proteomes" id="UP000267464"/>
    </source>
</evidence>
<feature type="transmembrane region" description="Helical" evidence="1">
    <location>
        <begin position="157"/>
        <end position="179"/>
    </location>
</feature>
<name>A0A3N7JS49_9BURK</name>
<comment type="caution">
    <text evidence="2">The sequence shown here is derived from an EMBL/GenBank/DDBJ whole genome shotgun (WGS) entry which is preliminary data.</text>
</comment>
<proteinExistence type="predicted"/>
<gene>
    <name evidence="2" type="ORF">DZC73_25740</name>
</gene>
<keyword evidence="1" id="KW-0472">Membrane</keyword>
<accession>A0A3N7JS49</accession>
<evidence type="ECO:0000313" key="2">
    <source>
        <dbReference type="EMBL" id="RQP21845.1"/>
    </source>
</evidence>
<dbReference type="OrthoDB" id="8539650at2"/>
<keyword evidence="1" id="KW-1133">Transmembrane helix</keyword>
<dbReference type="RefSeq" id="WP_124543257.1">
    <property type="nucleotide sequence ID" value="NZ_QUSW01000009.1"/>
</dbReference>
<feature type="transmembrane region" description="Helical" evidence="1">
    <location>
        <begin position="186"/>
        <end position="204"/>
    </location>
</feature>
<keyword evidence="1" id="KW-0812">Transmembrane</keyword>
<reference evidence="2 3" key="1">
    <citation type="submission" date="2018-08" db="EMBL/GenBank/DDBJ databases">
        <authorList>
            <person name="Khan S.A."/>
            <person name="Jeon C.O."/>
            <person name="Chun B.H."/>
            <person name="Jeong S.E."/>
        </authorList>
    </citation>
    <scope>NUCLEOTIDE SEQUENCE [LARGE SCALE GENOMIC DNA]</scope>
    <source>
        <strain evidence="2 3">S-16</strain>
    </source>
</reference>
<evidence type="ECO:0000256" key="1">
    <source>
        <dbReference type="SAM" id="Phobius"/>
    </source>
</evidence>
<feature type="transmembrane region" description="Helical" evidence="1">
    <location>
        <begin position="127"/>
        <end position="151"/>
    </location>
</feature>
<dbReference type="AlphaFoldDB" id="A0A3N7JS49"/>
<feature type="transmembrane region" description="Helical" evidence="1">
    <location>
        <begin position="219"/>
        <end position="237"/>
    </location>
</feature>
<sequence length="238" mass="24436">MTNVLLFALIPAMSVVVGGIAAAFKTPSAAIRSGTQHIAAGVLFAALATELLPDVMHRRLPLVTAAGFALGVVAMLLLKALTRKLESGAQSNDPTIPLSMLLTMAIDIALDGLLIGIGFAGSSRQGVLLTIALTLEVLFLGVSAAAALTTVKAGRATIVGVTSGFAALLLIGAGAGSYFLADVSPVTLDVVMSFGVAALLYLVTEELLVEAHEVDETPVLTSMFFLGFLALMLIEMVI</sequence>
<feature type="transmembrane region" description="Helical" evidence="1">
    <location>
        <begin position="98"/>
        <end position="120"/>
    </location>
</feature>
<feature type="transmembrane region" description="Helical" evidence="1">
    <location>
        <begin position="33"/>
        <end position="53"/>
    </location>
</feature>
<organism evidence="2 3">
    <name type="scientific">Piscinibacter terrae</name>
    <dbReference type="NCBI Taxonomy" id="2496871"/>
    <lineage>
        <taxon>Bacteria</taxon>
        <taxon>Pseudomonadati</taxon>
        <taxon>Pseudomonadota</taxon>
        <taxon>Betaproteobacteria</taxon>
        <taxon>Burkholderiales</taxon>
        <taxon>Sphaerotilaceae</taxon>
        <taxon>Piscinibacter</taxon>
    </lineage>
</organism>
<reference evidence="2 3" key="2">
    <citation type="submission" date="2018-12" db="EMBL/GenBank/DDBJ databases">
        <title>Rhizobacter gummiphilus sp. nov., a rubber-degrading bacterium isolated from the soil of a botanical garden in Japan.</title>
        <authorList>
            <person name="Shunsuke S.S."/>
        </authorList>
    </citation>
    <scope>NUCLEOTIDE SEQUENCE [LARGE SCALE GENOMIC DNA]</scope>
    <source>
        <strain evidence="2 3">S-16</strain>
    </source>
</reference>
<keyword evidence="3" id="KW-1185">Reference proteome</keyword>
<dbReference type="EMBL" id="QUSW01000009">
    <property type="protein sequence ID" value="RQP21845.1"/>
    <property type="molecule type" value="Genomic_DNA"/>
</dbReference>